<sequence>MADVRVICAIGRRGQLGLDGRLPWEGNPGREYKADVARFFDLTRGHVLIAGPRTIASFPDWARPERTLVAVRSSDEPEEVIGRFPGRVIFIGGGPPVWSAYARFVMHWDVTKLPYDGEADRYLDPAWLTAG</sequence>
<protein>
    <submittedName>
        <fullName evidence="2">Dihydrofolate reductase</fullName>
    </submittedName>
</protein>
<gene>
    <name evidence="2" type="ordered locus">Msil_2640</name>
</gene>
<dbReference type="STRING" id="395965.Msil_2640"/>
<dbReference type="Proteomes" id="UP000002257">
    <property type="component" value="Chromosome"/>
</dbReference>
<evidence type="ECO:0000259" key="1">
    <source>
        <dbReference type="Pfam" id="PF00186"/>
    </source>
</evidence>
<name>B8EQ73_METSB</name>
<dbReference type="RefSeq" id="WP_012591632.1">
    <property type="nucleotide sequence ID" value="NC_011666.1"/>
</dbReference>
<dbReference type="InterPro" id="IPR024072">
    <property type="entry name" value="DHFR-like_dom_sf"/>
</dbReference>
<organism evidence="2 3">
    <name type="scientific">Methylocella silvestris (strain DSM 15510 / CIP 108128 / LMG 27833 / NCIMB 13906 / BL2)</name>
    <dbReference type="NCBI Taxonomy" id="395965"/>
    <lineage>
        <taxon>Bacteria</taxon>
        <taxon>Pseudomonadati</taxon>
        <taxon>Pseudomonadota</taxon>
        <taxon>Alphaproteobacteria</taxon>
        <taxon>Hyphomicrobiales</taxon>
        <taxon>Beijerinckiaceae</taxon>
        <taxon>Methylocella</taxon>
    </lineage>
</organism>
<proteinExistence type="predicted"/>
<dbReference type="OrthoDB" id="7932254at2"/>
<reference evidence="2 3" key="1">
    <citation type="journal article" date="2010" name="J. Bacteriol.">
        <title>Complete genome sequence of the aerobic facultative methanotroph Methylocella silvestris BL2.</title>
        <authorList>
            <person name="Chen Y."/>
            <person name="Crombie A."/>
            <person name="Rahman M.T."/>
            <person name="Dedysh S.N."/>
            <person name="Liesack W."/>
            <person name="Stott M.B."/>
            <person name="Alam M."/>
            <person name="Theisen A.R."/>
            <person name="Murrell J.C."/>
            <person name="Dunfield P.F."/>
        </authorList>
    </citation>
    <scope>NUCLEOTIDE SEQUENCE [LARGE SCALE GENOMIC DNA]</scope>
    <source>
        <strain evidence="3">DSM 15510 / CIP 108128 / LMG 27833 / NCIMB 13906 / BL2</strain>
    </source>
</reference>
<dbReference type="Gene3D" id="3.40.430.10">
    <property type="entry name" value="Dihydrofolate Reductase, subunit A"/>
    <property type="match status" value="1"/>
</dbReference>
<accession>B8EQ73</accession>
<dbReference type="HOGENOM" id="CLU_1872632_0_0_5"/>
<evidence type="ECO:0000313" key="2">
    <source>
        <dbReference type="EMBL" id="ACK51563.1"/>
    </source>
</evidence>
<dbReference type="EMBL" id="CP001280">
    <property type="protein sequence ID" value="ACK51563.1"/>
    <property type="molecule type" value="Genomic_DNA"/>
</dbReference>
<dbReference type="SUPFAM" id="SSF53597">
    <property type="entry name" value="Dihydrofolate reductase-like"/>
    <property type="match status" value="1"/>
</dbReference>
<keyword evidence="3" id="KW-1185">Reference proteome</keyword>
<feature type="domain" description="DHFR" evidence="1">
    <location>
        <begin position="4"/>
        <end position="74"/>
    </location>
</feature>
<evidence type="ECO:0000313" key="3">
    <source>
        <dbReference type="Proteomes" id="UP000002257"/>
    </source>
</evidence>
<dbReference type="AlphaFoldDB" id="B8EQ73"/>
<dbReference type="GO" id="GO:0004146">
    <property type="term" value="F:dihydrofolate reductase activity"/>
    <property type="evidence" value="ECO:0007669"/>
    <property type="project" value="InterPro"/>
</dbReference>
<dbReference type="KEGG" id="msl:Msil_2640"/>
<dbReference type="eggNOG" id="COG0262">
    <property type="taxonomic scope" value="Bacteria"/>
</dbReference>
<dbReference type="Pfam" id="PF00186">
    <property type="entry name" value="DHFR_1"/>
    <property type="match status" value="1"/>
</dbReference>
<dbReference type="GO" id="GO:0046654">
    <property type="term" value="P:tetrahydrofolate biosynthetic process"/>
    <property type="evidence" value="ECO:0007669"/>
    <property type="project" value="InterPro"/>
</dbReference>
<dbReference type="InterPro" id="IPR001796">
    <property type="entry name" value="DHFR_dom"/>
</dbReference>